<keyword evidence="1" id="KW-1133">Transmembrane helix</keyword>
<dbReference type="HOGENOM" id="CLU_1523402_0_0_5"/>
<keyword evidence="1" id="KW-0812">Transmembrane</keyword>
<protein>
    <submittedName>
        <fullName evidence="2">Uncharacterized protein</fullName>
    </submittedName>
</protein>
<keyword evidence="1" id="KW-0472">Membrane</keyword>
<dbReference type="STRING" id="394221.Mmar10_2470"/>
<reference evidence="2 3" key="1">
    <citation type="submission" date="2006-08" db="EMBL/GenBank/DDBJ databases">
        <title>Complete sequence of Maricaulis maris MCS10.</title>
        <authorList>
            <consortium name="US DOE Joint Genome Institute"/>
            <person name="Copeland A."/>
            <person name="Lucas S."/>
            <person name="Lapidus A."/>
            <person name="Barry K."/>
            <person name="Detter J.C."/>
            <person name="Glavina del Rio T."/>
            <person name="Hammon N."/>
            <person name="Israni S."/>
            <person name="Dalin E."/>
            <person name="Tice H."/>
            <person name="Pitluck S."/>
            <person name="Saunders E."/>
            <person name="Brettin T."/>
            <person name="Bruce D."/>
            <person name="Han C."/>
            <person name="Tapia R."/>
            <person name="Gilna P."/>
            <person name="Schmutz J."/>
            <person name="Larimer F."/>
            <person name="Land M."/>
            <person name="Hauser L."/>
            <person name="Kyrpides N."/>
            <person name="Mikhailova N."/>
            <person name="Viollier P."/>
            <person name="Stephens C."/>
            <person name="Richardson P."/>
        </authorList>
    </citation>
    <scope>NUCLEOTIDE SEQUENCE [LARGE SCALE GENOMIC DNA]</scope>
    <source>
        <strain evidence="2 3">MCS10</strain>
    </source>
</reference>
<dbReference type="AlphaFoldDB" id="Q0ALT3"/>
<feature type="transmembrane region" description="Helical" evidence="1">
    <location>
        <begin position="145"/>
        <end position="166"/>
    </location>
</feature>
<accession>Q0ALT3</accession>
<dbReference type="RefSeq" id="WP_011644405.1">
    <property type="nucleotide sequence ID" value="NC_008347.1"/>
</dbReference>
<keyword evidence="3" id="KW-1185">Reference proteome</keyword>
<dbReference type="Proteomes" id="UP000001964">
    <property type="component" value="Chromosome"/>
</dbReference>
<feature type="transmembrane region" description="Helical" evidence="1">
    <location>
        <begin position="45"/>
        <end position="65"/>
    </location>
</feature>
<evidence type="ECO:0000256" key="1">
    <source>
        <dbReference type="SAM" id="Phobius"/>
    </source>
</evidence>
<evidence type="ECO:0000313" key="3">
    <source>
        <dbReference type="Proteomes" id="UP000001964"/>
    </source>
</evidence>
<organism evidence="2 3">
    <name type="scientific">Maricaulis maris (strain MCS10)</name>
    <name type="common">Caulobacter maris</name>
    <dbReference type="NCBI Taxonomy" id="394221"/>
    <lineage>
        <taxon>Bacteria</taxon>
        <taxon>Pseudomonadati</taxon>
        <taxon>Pseudomonadota</taxon>
        <taxon>Alphaproteobacteria</taxon>
        <taxon>Maricaulales</taxon>
        <taxon>Maricaulaceae</taxon>
        <taxon>Maricaulis</taxon>
    </lineage>
</organism>
<dbReference type="EMBL" id="CP000449">
    <property type="protein sequence ID" value="ABI66760.1"/>
    <property type="molecule type" value="Genomic_DNA"/>
</dbReference>
<sequence>MDCSDADVSANRKQRGIISLAGLFTDLLLGVVIFTAWHFTTGDFLRALIGNLFVYLTMNSVLFNANPLVKLDGYFALIDLVRYRNLSQDGGRYFKRLQHWLSAFGRRGEAPGKTHEAASLTFAVISFLYRIYIVGFIAYSLLPRYMGLGAVVVRWGMIAMFLSPLARSPGSTAGRG</sequence>
<dbReference type="eggNOG" id="COG1994">
    <property type="taxonomic scope" value="Bacteria"/>
</dbReference>
<evidence type="ECO:0000313" key="2">
    <source>
        <dbReference type="EMBL" id="ABI66760.1"/>
    </source>
</evidence>
<dbReference type="KEGG" id="mmr:Mmar10_2470"/>
<feature type="transmembrane region" description="Helical" evidence="1">
    <location>
        <begin position="17"/>
        <end position="39"/>
    </location>
</feature>
<proteinExistence type="predicted"/>
<gene>
    <name evidence="2" type="ordered locus">Mmar10_2470</name>
</gene>
<name>Q0ALT3_MARMM</name>
<feature type="transmembrane region" description="Helical" evidence="1">
    <location>
        <begin position="117"/>
        <end position="139"/>
    </location>
</feature>
<dbReference type="OrthoDB" id="9759690at2"/>